<feature type="compositionally biased region" description="Basic and acidic residues" evidence="9">
    <location>
        <begin position="325"/>
        <end position="338"/>
    </location>
</feature>
<dbReference type="PANTHER" id="PTHR11101:SF80">
    <property type="entry name" value="PHOSPHATE TRANSPORTER"/>
    <property type="match status" value="1"/>
</dbReference>
<dbReference type="Pfam" id="PF01384">
    <property type="entry name" value="PHO4"/>
    <property type="match status" value="1"/>
</dbReference>
<feature type="transmembrane region" description="Helical" evidence="8">
    <location>
        <begin position="193"/>
        <end position="214"/>
    </location>
</feature>
<feature type="transmembrane region" description="Helical" evidence="8">
    <location>
        <begin position="221"/>
        <end position="244"/>
    </location>
</feature>
<reference evidence="10" key="1">
    <citation type="submission" date="2018-10" db="EMBL/GenBank/DDBJ databases">
        <title>Transcriptome assembly of Aceria tosichella (Wheat curl mite) Type 2.</title>
        <authorList>
            <person name="Scully E.D."/>
            <person name="Geib S.M."/>
            <person name="Palmer N.A."/>
            <person name="Gupta A.K."/>
            <person name="Sarath G."/>
            <person name="Tatineni S."/>
        </authorList>
    </citation>
    <scope>NUCLEOTIDE SEQUENCE</scope>
    <source>
        <strain evidence="10">LincolnNE</strain>
    </source>
</reference>
<keyword evidence="4 8" id="KW-0592">Phosphate transport</keyword>
<feature type="transmembrane region" description="Helical" evidence="8">
    <location>
        <begin position="152"/>
        <end position="173"/>
    </location>
</feature>
<evidence type="ECO:0000256" key="3">
    <source>
        <dbReference type="ARBA" id="ARBA00022448"/>
    </source>
</evidence>
<gene>
    <name evidence="10" type="primary">slc20a1a</name>
    <name evidence="10" type="ORF">g.6621</name>
</gene>
<dbReference type="InterPro" id="IPR001204">
    <property type="entry name" value="Phos_transporter"/>
</dbReference>
<feature type="transmembrane region" description="Helical" evidence="8">
    <location>
        <begin position="52"/>
        <end position="74"/>
    </location>
</feature>
<evidence type="ECO:0000256" key="8">
    <source>
        <dbReference type="RuleBase" id="RU363058"/>
    </source>
</evidence>
<evidence type="ECO:0000256" key="9">
    <source>
        <dbReference type="SAM" id="MobiDB-lite"/>
    </source>
</evidence>
<evidence type="ECO:0000256" key="5">
    <source>
        <dbReference type="ARBA" id="ARBA00022692"/>
    </source>
</evidence>
<comment type="subcellular location">
    <subcellularLocation>
        <location evidence="1 8">Membrane</location>
        <topology evidence="1 8">Multi-pass membrane protein</topology>
    </subcellularLocation>
</comment>
<evidence type="ECO:0000256" key="1">
    <source>
        <dbReference type="ARBA" id="ARBA00004141"/>
    </source>
</evidence>
<evidence type="ECO:0000256" key="2">
    <source>
        <dbReference type="ARBA" id="ARBA00009916"/>
    </source>
</evidence>
<protein>
    <recommendedName>
        <fullName evidence="8">Phosphate transporter</fullName>
    </recommendedName>
</protein>
<feature type="region of interest" description="Disordered" evidence="9">
    <location>
        <begin position="312"/>
        <end position="413"/>
    </location>
</feature>
<keyword evidence="5 8" id="KW-0812">Transmembrane</keyword>
<proteinExistence type="inferred from homology"/>
<keyword evidence="7 8" id="KW-0472">Membrane</keyword>
<keyword evidence="6 8" id="KW-1133">Transmembrane helix</keyword>
<dbReference type="GO" id="GO:0016020">
    <property type="term" value="C:membrane"/>
    <property type="evidence" value="ECO:0007669"/>
    <property type="project" value="UniProtKB-SubCell"/>
</dbReference>
<comment type="similarity">
    <text evidence="2 8">Belongs to the inorganic phosphate transporter (PiT) (TC 2.A.20) family.</text>
</comment>
<dbReference type="AlphaFoldDB" id="A0A6G1SEH1"/>
<comment type="function">
    <text evidence="8">Sodium-phosphate symporter.</text>
</comment>
<name>A0A6G1SEH1_9ACAR</name>
<keyword evidence="3 8" id="KW-0813">Transport</keyword>
<dbReference type="GO" id="GO:0035435">
    <property type="term" value="P:phosphate ion transmembrane transport"/>
    <property type="evidence" value="ECO:0007669"/>
    <property type="project" value="TreeGrafter"/>
</dbReference>
<dbReference type="GO" id="GO:0005315">
    <property type="term" value="F:phosphate transmembrane transporter activity"/>
    <property type="evidence" value="ECO:0007669"/>
    <property type="project" value="InterPro"/>
</dbReference>
<evidence type="ECO:0000256" key="7">
    <source>
        <dbReference type="ARBA" id="ARBA00023136"/>
    </source>
</evidence>
<dbReference type="EMBL" id="GGYP01003850">
    <property type="protein sequence ID" value="MDE48621.1"/>
    <property type="molecule type" value="Transcribed_RNA"/>
</dbReference>
<evidence type="ECO:0000313" key="10">
    <source>
        <dbReference type="EMBL" id="MDE48621.1"/>
    </source>
</evidence>
<feature type="transmembrane region" description="Helical" evidence="8">
    <location>
        <begin position="95"/>
        <end position="116"/>
    </location>
</feature>
<evidence type="ECO:0000256" key="6">
    <source>
        <dbReference type="ARBA" id="ARBA00022989"/>
    </source>
</evidence>
<feature type="transmembrane region" description="Helical" evidence="8">
    <location>
        <begin position="14"/>
        <end position="32"/>
    </location>
</feature>
<accession>A0A6G1SEH1</accession>
<evidence type="ECO:0000256" key="4">
    <source>
        <dbReference type="ARBA" id="ARBA00022592"/>
    </source>
</evidence>
<dbReference type="PANTHER" id="PTHR11101">
    <property type="entry name" value="PHOSPHATE TRANSPORTER"/>
    <property type="match status" value="1"/>
</dbReference>
<feature type="transmembrane region" description="Helical" evidence="8">
    <location>
        <begin position="630"/>
        <end position="651"/>
    </location>
</feature>
<sequence>MSIDEVLQPLAPELFWILCLAFVIAFLLAFSVGANDVSNSFGTSVGSRVLTVTQACILATIFEVAGATLLGYSVCDTFRRKMYNVDLYDGAQRELMLGALACLIGSSVWNIVATALKMPISGTHSIVGATIGFSVVLRGWESIRWKDMIRVVASWFMSPLLSGLISSIIYVIISKTIISKVDPLRYGLKALPLFYGATIFINVASIVIDGPAVFGLNLLPWYAGLFIALVCATITICCVALIMVPRLKKEILGDLITSSGSLPPAGFGGGGRSGGGMISLGPMKAPASNGQGAMDSGAAYDNVTFRPDEPAQKVTGEVGASTNGKKKDAPPKPRREITLDPSHLAGKQTDKATAGSDRTKPGESSPAISESKPSVAPKPAHLRRQAAQDKSAVGQMDEIDLGGASGGSGRDVERGQIGSAVVGLGSSSMAPPFKPNGGQQPTFTASGERYEVAKLFASLQILTACFASFAHGTNDVSNAVAPLIPIWNIYTTGTEDVAIQTQVWILAFGSIGICTGLWAWGRAVMATISEGLTKITPSKGFSVELGAAISVLVATKMGLPISTTHCKVGSLVIVGFVSSKFLSQDNLLNRSQQRQQQQQYISDNGKQELDITADEDDSESVDWKLFGNIAITWVSTVPMAAAASATVMYIIKWFAF</sequence>
<feature type="transmembrane region" description="Helical" evidence="8">
    <location>
        <begin position="122"/>
        <end position="140"/>
    </location>
</feature>
<organism evidence="10">
    <name type="scientific">Aceria tosichella</name>
    <name type="common">wheat curl mite</name>
    <dbReference type="NCBI Taxonomy" id="561515"/>
    <lineage>
        <taxon>Eukaryota</taxon>
        <taxon>Metazoa</taxon>
        <taxon>Ecdysozoa</taxon>
        <taxon>Arthropoda</taxon>
        <taxon>Chelicerata</taxon>
        <taxon>Arachnida</taxon>
        <taxon>Acari</taxon>
        <taxon>Acariformes</taxon>
        <taxon>Trombidiformes</taxon>
        <taxon>Prostigmata</taxon>
        <taxon>Eupodina</taxon>
        <taxon>Eriophyoidea</taxon>
        <taxon>Eriophyidae</taxon>
        <taxon>Eriophyinae</taxon>
        <taxon>Aceriini</taxon>
        <taxon>Aceria</taxon>
    </lineage>
</organism>